<dbReference type="Gene3D" id="3.40.50.300">
    <property type="entry name" value="P-loop containing nucleotide triphosphate hydrolases"/>
    <property type="match status" value="1"/>
</dbReference>
<reference evidence="1 3" key="1">
    <citation type="submission" date="2021-03" db="EMBL/GenBank/DDBJ databases">
        <title>Draft genome and methylome analysis of Thiotrix fructosivoruns ATCC 49748.</title>
        <authorList>
            <person name="Fomenkov A."/>
            <person name="Grabovich M.Y."/>
            <person name="Roberts R.J."/>
        </authorList>
    </citation>
    <scope>NUCLEOTIDE SEQUENCE [LARGE SCALE GENOMIC DNA]</scope>
    <source>
        <strain evidence="1 3">ATCC 49748</strain>
    </source>
</reference>
<proteinExistence type="predicted"/>
<keyword evidence="3" id="KW-1185">Reference proteome</keyword>
<accession>A0A8B0SRN5</accession>
<gene>
    <name evidence="2" type="ORF">J1836_008505</name>
    <name evidence="1" type="ORF">J1836_04320</name>
</gene>
<protein>
    <recommendedName>
        <fullName evidence="4">Restriction endonuclease</fullName>
    </recommendedName>
</protein>
<evidence type="ECO:0000313" key="3">
    <source>
        <dbReference type="Proteomes" id="UP000664466"/>
    </source>
</evidence>
<evidence type="ECO:0008006" key="4">
    <source>
        <dbReference type="Google" id="ProtNLM"/>
    </source>
</evidence>
<reference evidence="2" key="2">
    <citation type="submission" date="2021-04" db="EMBL/GenBank/DDBJ databases">
        <title>Complete Genome and methylome analysis of Thiothrix fructosivorans ATCC 49748.</title>
        <authorList>
            <person name="Fomenkov A."/>
            <person name="Sun L."/>
            <person name="Vincze T."/>
            <person name="Grabovich M.Y."/>
            <person name="Roberts R.J."/>
        </authorList>
    </citation>
    <scope>NUCLEOTIDE SEQUENCE</scope>
    <source>
        <strain evidence="2">ATCC 49748</strain>
    </source>
</reference>
<dbReference type="RefSeq" id="WP_207249860.1">
    <property type="nucleotide sequence ID" value="NZ_JAFMPM010000006.1"/>
</dbReference>
<evidence type="ECO:0000313" key="1">
    <source>
        <dbReference type="EMBL" id="MBO0612156.1"/>
    </source>
</evidence>
<evidence type="ECO:0000313" key="2">
    <source>
        <dbReference type="EMBL" id="QTX12347.1"/>
    </source>
</evidence>
<dbReference type="InterPro" id="IPR027417">
    <property type="entry name" value="P-loop_NTPase"/>
</dbReference>
<dbReference type="EMBL" id="JAFMPM010000006">
    <property type="protein sequence ID" value="MBO0612156.1"/>
    <property type="molecule type" value="Genomic_DNA"/>
</dbReference>
<dbReference type="Proteomes" id="UP000664466">
    <property type="component" value="Unassembled WGS sequence"/>
</dbReference>
<dbReference type="SUPFAM" id="SSF52540">
    <property type="entry name" value="P-loop containing nucleoside triphosphate hydrolases"/>
    <property type="match status" value="1"/>
</dbReference>
<sequence length="386" mass="42953">MLAGISGTGKTRFVRKQAEAAAAGRANYCHVAVRPDWHEPSDLLGYVSRIGADGARYVVTDVLRFMVRAWADIAESADADGHIALQTTGVPFWLCLDEMNLAPVEQYFADFLSVLETRQWEGRDYTCDPLLKPDILRQLDAVGRQTLRDDLGLAADAHTFLWEAFTTQGIGIPPNLMVAGTVNMDETTHGFSRKVIDRAFTFDFGVFFPNDYDRFFTPATTFRTLTYAELTQVSREDLQTVTADPDGSRSIAFLKTVNALLKNTPFELAYRALNELLLAVVCFHPESDVALQAVWDDFLMAKVLPRIEGDSDKLGTDADGKALPERLALLLEMAFSAINGAGKSRPDWFNVSLTGEANMMTECRSVPKLRQMQQRLDAQGFTAFWP</sequence>
<organism evidence="2">
    <name type="scientific">Thiothrix fructosivorans</name>
    <dbReference type="NCBI Taxonomy" id="111770"/>
    <lineage>
        <taxon>Bacteria</taxon>
        <taxon>Pseudomonadati</taxon>
        <taxon>Pseudomonadota</taxon>
        <taxon>Gammaproteobacteria</taxon>
        <taxon>Thiotrichales</taxon>
        <taxon>Thiotrichaceae</taxon>
        <taxon>Thiothrix</taxon>
    </lineage>
</organism>
<dbReference type="AlphaFoldDB" id="A0A8B0SRN5"/>
<name>A0A8B0SRN5_9GAMM</name>
<dbReference type="EMBL" id="CP072748">
    <property type="protein sequence ID" value="QTX12347.1"/>
    <property type="molecule type" value="Genomic_DNA"/>
</dbReference>